<dbReference type="SMART" id="SM01340">
    <property type="entry name" value="DNA_mis_repair"/>
    <property type="match status" value="1"/>
</dbReference>
<dbReference type="PANTHER" id="PTHR10073:SF52">
    <property type="entry name" value="MISMATCH REPAIR ENDONUCLEASE PMS2"/>
    <property type="match status" value="1"/>
</dbReference>
<dbReference type="InterPro" id="IPR038973">
    <property type="entry name" value="MutL/Mlh/Pms-like"/>
</dbReference>
<dbReference type="EMBL" id="JARGDH010000004">
    <property type="protein sequence ID" value="KAL0270281.1"/>
    <property type="molecule type" value="Genomic_DNA"/>
</dbReference>
<gene>
    <name evidence="3" type="ORF">PYX00_007744</name>
</gene>
<dbReference type="AlphaFoldDB" id="A0AAW2HLH9"/>
<dbReference type="GO" id="GO:0006298">
    <property type="term" value="P:mismatch repair"/>
    <property type="evidence" value="ECO:0007669"/>
    <property type="project" value="InterPro"/>
</dbReference>
<name>A0AAW2HLH9_9NEOP</name>
<sequence length="403" mass="45444">MQVIGLKIVTKLEHLNELANNILIDLMIPRKDLDNIDNLFTSSSQSVFTYVNRRGVTLSKLSKVVMEHIFLKYSHLNPTGKYSVCLISIEVPPQELDVNLEPNKTKVLLKNEVEVIALIDKVLGSYYGQTISRPETEPDVESMNVEGLKDEEEDENNESKRLRLDEGETLVTDVRDKEFTDKNSGWKLHVITENDGNIEKNTARSLCSQINKENCTLTTREEVKELNKLVNKNSQNLFTSAETRAVERNEIQSCDRMKSIVTTDSRENVSEKTEKPILPSWPIRQTSQKVVESVEKPVVSVSEETEKSKDDLISVDVLEKIDLVDWSMGRVGNEALPDSVLGGEEVLPGGVELARPEVSEEDLKHFDLSMQSVSSQMGKKELSAFTKFARVMRPKSKCSQSVC</sequence>
<accession>A0AAW2HLH9</accession>
<dbReference type="Gene3D" id="3.30.230.10">
    <property type="match status" value="1"/>
</dbReference>
<evidence type="ECO:0000259" key="2">
    <source>
        <dbReference type="SMART" id="SM01340"/>
    </source>
</evidence>
<feature type="domain" description="DNA mismatch repair protein S5" evidence="2">
    <location>
        <begin position="1"/>
        <end position="128"/>
    </location>
</feature>
<dbReference type="SUPFAM" id="SSF54211">
    <property type="entry name" value="Ribosomal protein S5 domain 2-like"/>
    <property type="match status" value="1"/>
</dbReference>
<dbReference type="InterPro" id="IPR014721">
    <property type="entry name" value="Ribsml_uS5_D2-typ_fold_subgr"/>
</dbReference>
<evidence type="ECO:0000313" key="3">
    <source>
        <dbReference type="EMBL" id="KAL0270281.1"/>
    </source>
</evidence>
<proteinExistence type="predicted"/>
<dbReference type="GO" id="GO:0032389">
    <property type="term" value="C:MutLalpha complex"/>
    <property type="evidence" value="ECO:0007669"/>
    <property type="project" value="TreeGrafter"/>
</dbReference>
<dbReference type="GO" id="GO:0030983">
    <property type="term" value="F:mismatched DNA binding"/>
    <property type="evidence" value="ECO:0007669"/>
    <property type="project" value="InterPro"/>
</dbReference>
<dbReference type="InterPro" id="IPR020568">
    <property type="entry name" value="Ribosomal_Su5_D2-typ_SF"/>
</dbReference>
<comment type="caution">
    <text evidence="3">The sequence shown here is derived from an EMBL/GenBank/DDBJ whole genome shotgun (WGS) entry which is preliminary data.</text>
</comment>
<dbReference type="GO" id="GO:0016887">
    <property type="term" value="F:ATP hydrolysis activity"/>
    <property type="evidence" value="ECO:0007669"/>
    <property type="project" value="InterPro"/>
</dbReference>
<dbReference type="InterPro" id="IPR013507">
    <property type="entry name" value="DNA_mismatch_S5_2-like"/>
</dbReference>
<dbReference type="CDD" id="cd00782">
    <property type="entry name" value="MutL_Trans"/>
    <property type="match status" value="1"/>
</dbReference>
<dbReference type="GO" id="GO:0005524">
    <property type="term" value="F:ATP binding"/>
    <property type="evidence" value="ECO:0007669"/>
    <property type="project" value="InterPro"/>
</dbReference>
<feature type="region of interest" description="Disordered" evidence="1">
    <location>
        <begin position="133"/>
        <end position="158"/>
    </location>
</feature>
<dbReference type="PANTHER" id="PTHR10073">
    <property type="entry name" value="DNA MISMATCH REPAIR PROTEIN MLH, PMS, MUTL"/>
    <property type="match status" value="1"/>
</dbReference>
<reference evidence="3" key="1">
    <citation type="journal article" date="2024" name="Gigascience">
        <title>Chromosome-level genome of the poultry shaft louse Menopon gallinae provides insight into the host-switching and adaptive evolution of parasitic lice.</title>
        <authorList>
            <person name="Xu Y."/>
            <person name="Ma L."/>
            <person name="Liu S."/>
            <person name="Liang Y."/>
            <person name="Liu Q."/>
            <person name="He Z."/>
            <person name="Tian L."/>
            <person name="Duan Y."/>
            <person name="Cai W."/>
            <person name="Li H."/>
            <person name="Song F."/>
        </authorList>
    </citation>
    <scope>NUCLEOTIDE SEQUENCE</scope>
    <source>
        <strain evidence="3">Cailab_2023a</strain>
    </source>
</reference>
<protein>
    <recommendedName>
        <fullName evidence="2">DNA mismatch repair protein S5 domain-containing protein</fullName>
    </recommendedName>
</protein>
<evidence type="ECO:0000256" key="1">
    <source>
        <dbReference type="SAM" id="MobiDB-lite"/>
    </source>
</evidence>
<dbReference type="GO" id="GO:0140664">
    <property type="term" value="F:ATP-dependent DNA damage sensor activity"/>
    <property type="evidence" value="ECO:0007669"/>
    <property type="project" value="InterPro"/>
</dbReference>
<organism evidence="3">
    <name type="scientific">Menopon gallinae</name>
    <name type="common">poultry shaft louse</name>
    <dbReference type="NCBI Taxonomy" id="328185"/>
    <lineage>
        <taxon>Eukaryota</taxon>
        <taxon>Metazoa</taxon>
        <taxon>Ecdysozoa</taxon>
        <taxon>Arthropoda</taxon>
        <taxon>Hexapoda</taxon>
        <taxon>Insecta</taxon>
        <taxon>Pterygota</taxon>
        <taxon>Neoptera</taxon>
        <taxon>Paraneoptera</taxon>
        <taxon>Psocodea</taxon>
        <taxon>Troctomorpha</taxon>
        <taxon>Phthiraptera</taxon>
        <taxon>Amblycera</taxon>
        <taxon>Menoponidae</taxon>
        <taxon>Menopon</taxon>
    </lineage>
</organism>
<dbReference type="Pfam" id="PF01119">
    <property type="entry name" value="DNA_mis_repair"/>
    <property type="match status" value="1"/>
</dbReference>